<evidence type="ECO:0000259" key="2">
    <source>
        <dbReference type="PROSITE" id="PS51918"/>
    </source>
</evidence>
<dbReference type="EMBL" id="FRYL01000015">
    <property type="protein sequence ID" value="SHO80663.1"/>
    <property type="molecule type" value="Genomic_DNA"/>
</dbReference>
<protein>
    <submittedName>
        <fullName evidence="3">Hypothetical radical SAM family enzyme in heat shock gene cluster, similarity with CPO of BS HemN-type</fullName>
    </submittedName>
</protein>
<proteinExistence type="inferred from homology"/>
<dbReference type="SUPFAM" id="SSF102114">
    <property type="entry name" value="Radical SAM enzymes"/>
    <property type="match status" value="1"/>
</dbReference>
<keyword evidence="3" id="KW-0346">Stress response</keyword>
<dbReference type="PANTHER" id="PTHR13932:SF5">
    <property type="entry name" value="RADICAL S-ADENOSYL METHIONINE DOMAIN-CONTAINING PROTEIN 1, MITOCHONDRIAL"/>
    <property type="match status" value="1"/>
</dbReference>
<dbReference type="SMART" id="SM00729">
    <property type="entry name" value="Elp3"/>
    <property type="match status" value="1"/>
</dbReference>
<comment type="similarity">
    <text evidence="1">Belongs to the anaerobic coproporphyrinogen-III oxidase family. HemW subfamily.</text>
</comment>
<dbReference type="AlphaFoldDB" id="A0A1W1EIH1"/>
<dbReference type="GO" id="GO:0051539">
    <property type="term" value="F:4 iron, 4 sulfur cluster binding"/>
    <property type="evidence" value="ECO:0007669"/>
    <property type="project" value="InterPro"/>
</dbReference>
<accession>A0A1W1EIH1</accession>
<dbReference type="Pfam" id="PF04055">
    <property type="entry name" value="Radical_SAM"/>
    <property type="match status" value="1"/>
</dbReference>
<evidence type="ECO:0000256" key="1">
    <source>
        <dbReference type="ARBA" id="ARBA00006100"/>
    </source>
</evidence>
<dbReference type="InterPro" id="IPR004559">
    <property type="entry name" value="HemW-like"/>
</dbReference>
<dbReference type="Gene3D" id="3.30.750.200">
    <property type="match status" value="1"/>
</dbReference>
<dbReference type="InterPro" id="IPR006638">
    <property type="entry name" value="Elp3/MiaA/NifB-like_rSAM"/>
</dbReference>
<reference evidence="3" key="1">
    <citation type="submission" date="2016-10" db="EMBL/GenBank/DDBJ databases">
        <authorList>
            <person name="de Groot N.N."/>
        </authorList>
    </citation>
    <scope>NUCLEOTIDE SEQUENCE</scope>
</reference>
<evidence type="ECO:0000313" key="3">
    <source>
        <dbReference type="EMBL" id="SHO80663.1"/>
    </source>
</evidence>
<feature type="domain" description="Radical SAM core" evidence="2">
    <location>
        <begin position="1"/>
        <end position="193"/>
    </location>
</feature>
<dbReference type="PROSITE" id="PS51918">
    <property type="entry name" value="RADICAL_SAM"/>
    <property type="match status" value="1"/>
</dbReference>
<dbReference type="InterPro" id="IPR034505">
    <property type="entry name" value="Coproporphyrinogen-III_oxidase"/>
</dbReference>
<dbReference type="NCBIfam" id="TIGR00539">
    <property type="entry name" value="hemN_rel"/>
    <property type="match status" value="1"/>
</dbReference>
<dbReference type="GO" id="GO:0004109">
    <property type="term" value="F:coproporphyrinogen oxidase activity"/>
    <property type="evidence" value="ECO:0007669"/>
    <property type="project" value="InterPro"/>
</dbReference>
<sequence length="317" mass="36512">MKALFIQLKYQLKNIKYKSIETVFIGGGTPSTIKPSLYKEIFNFLKPYIIANCEITTEANPNSASIEWLKGMKQLGVNRVSFGVQSFDENKLKRLNRSHTPNMAIDAINNANIIGIKNISLDIIYSFENDTKELLLNDINIAFELPINHISAYELTIEDGTKFANTPEVKVDNLEFSYFIRDEIIKRGFSQYEVSNYGAYQSIHNIGYWQLKNYIGIGAGAVGFMDNKRFYTHTDIEEYISNPTYKSIEELSSNDIILEKLLLGFRSKVGVDKNILDEDMIKRANYLVENDKLYIENNIYYNRDFLLSDEIALYVVR</sequence>
<dbReference type="InterPro" id="IPR007197">
    <property type="entry name" value="rSAM"/>
</dbReference>
<dbReference type="PANTHER" id="PTHR13932">
    <property type="entry name" value="COPROPORPHYRINIGEN III OXIDASE"/>
    <property type="match status" value="1"/>
</dbReference>
<organism evidence="3">
    <name type="scientific">hydrothermal vent metagenome</name>
    <dbReference type="NCBI Taxonomy" id="652676"/>
    <lineage>
        <taxon>unclassified sequences</taxon>
        <taxon>metagenomes</taxon>
        <taxon>ecological metagenomes</taxon>
    </lineage>
</organism>
<dbReference type="GO" id="GO:0005737">
    <property type="term" value="C:cytoplasm"/>
    <property type="evidence" value="ECO:0007669"/>
    <property type="project" value="InterPro"/>
</dbReference>
<gene>
    <name evidence="3" type="ORF">MNB_SV-15-711</name>
</gene>
<dbReference type="InterPro" id="IPR058240">
    <property type="entry name" value="rSAM_sf"/>
</dbReference>
<name>A0A1W1EIH1_9ZZZZ</name>
<dbReference type="GO" id="GO:0006779">
    <property type="term" value="P:porphyrin-containing compound biosynthetic process"/>
    <property type="evidence" value="ECO:0007669"/>
    <property type="project" value="InterPro"/>
</dbReference>